<keyword evidence="3" id="KW-1185">Reference proteome</keyword>
<evidence type="ECO:0000313" key="2">
    <source>
        <dbReference type="EMBL" id="OAE35836.1"/>
    </source>
</evidence>
<dbReference type="CDD" id="cd06168">
    <property type="entry name" value="LSMD1"/>
    <property type="match status" value="1"/>
</dbReference>
<feature type="region of interest" description="Disordered" evidence="1">
    <location>
        <begin position="1"/>
        <end position="90"/>
    </location>
</feature>
<evidence type="ECO:0000256" key="1">
    <source>
        <dbReference type="SAM" id="MobiDB-lite"/>
    </source>
</evidence>
<dbReference type="Gene3D" id="2.30.30.100">
    <property type="match status" value="1"/>
</dbReference>
<dbReference type="AlphaFoldDB" id="A0A176WU59"/>
<dbReference type="PANTHER" id="PTHR10701">
    <property type="entry name" value="SMALL NUCLEAR RIBONUCLEOPROTEIN-ASSOCIATED PROTEIN B AND N"/>
    <property type="match status" value="1"/>
</dbReference>
<dbReference type="InterPro" id="IPR034110">
    <property type="entry name" value="LSMD1_Sm"/>
</dbReference>
<accession>A0A176WU59</accession>
<protein>
    <submittedName>
        <fullName evidence="2">Uncharacterized protein</fullName>
    </submittedName>
</protein>
<gene>
    <name evidence="2" type="ORF">AXG93_4225s1400</name>
</gene>
<reference evidence="2" key="1">
    <citation type="submission" date="2016-03" db="EMBL/GenBank/DDBJ databases">
        <title>Mechanisms controlling the formation of the plant cell surface in tip-growing cells are functionally conserved among land plants.</title>
        <authorList>
            <person name="Honkanen S."/>
            <person name="Jones V.A."/>
            <person name="Morieri G."/>
            <person name="Champion C."/>
            <person name="Hetherington A.J."/>
            <person name="Kelly S."/>
            <person name="Saint-Marcoux D."/>
            <person name="Proust H."/>
            <person name="Prescott H."/>
            <person name="Dolan L."/>
        </authorList>
    </citation>
    <scope>NUCLEOTIDE SEQUENCE [LARGE SCALE GENOMIC DNA]</scope>
    <source>
        <tissue evidence="2">Whole gametophyte</tissue>
    </source>
</reference>
<evidence type="ECO:0000313" key="3">
    <source>
        <dbReference type="Proteomes" id="UP000077202"/>
    </source>
</evidence>
<dbReference type="InterPro" id="IPR050914">
    <property type="entry name" value="snRNP_SmB/NAA38-like"/>
</dbReference>
<name>A0A176WU59_MARPO</name>
<dbReference type="SUPFAM" id="SSF50182">
    <property type="entry name" value="Sm-like ribonucleoproteins"/>
    <property type="match status" value="1"/>
</dbReference>
<dbReference type="PANTHER" id="PTHR10701:SF5">
    <property type="entry name" value="N-ALPHA-ACETYLTRANSFERASE 38, NATC AUXILIARY SUBUNIT"/>
    <property type="match status" value="1"/>
</dbReference>
<feature type="compositionally biased region" description="Acidic residues" evidence="1">
    <location>
        <begin position="79"/>
        <end position="89"/>
    </location>
</feature>
<dbReference type="GO" id="GO:0031417">
    <property type="term" value="C:NatC complex"/>
    <property type="evidence" value="ECO:0007669"/>
    <property type="project" value="InterPro"/>
</dbReference>
<proteinExistence type="predicted"/>
<feature type="compositionally biased region" description="Low complexity" evidence="1">
    <location>
        <begin position="30"/>
        <end position="39"/>
    </location>
</feature>
<dbReference type="Proteomes" id="UP000077202">
    <property type="component" value="Unassembled WGS sequence"/>
</dbReference>
<sequence length="287" mass="31945">MTRRAPAISITRREDGFSGTGHRRRHSESRLGSLERSSGTGRGRREGELWGGRSGKRRYHRMDSIREEQQEEVCSVGDEAPEQQGDEELNNPSDELMKMAASLQEVLGGAGSPSPLVKKARKLLYRRLRVGVEDGRIFMGKFHCLDKQGNIILYDTTEYRQISQASSSSDSTCGAGAGASPYSMELRSLGLVLIPARCRTSCFVECPMQERQSLLSVNELLLGLSNRKMIVLISRRAAGHRLGGLRELKGLKAAVIENVMMLWAEGRPFHKTYFRQDLDGGESCLLE</sequence>
<organism evidence="2 3">
    <name type="scientific">Marchantia polymorpha subsp. ruderalis</name>
    <dbReference type="NCBI Taxonomy" id="1480154"/>
    <lineage>
        <taxon>Eukaryota</taxon>
        <taxon>Viridiplantae</taxon>
        <taxon>Streptophyta</taxon>
        <taxon>Embryophyta</taxon>
        <taxon>Marchantiophyta</taxon>
        <taxon>Marchantiopsida</taxon>
        <taxon>Marchantiidae</taxon>
        <taxon>Marchantiales</taxon>
        <taxon>Marchantiaceae</taxon>
        <taxon>Marchantia</taxon>
    </lineage>
</organism>
<comment type="caution">
    <text evidence="2">The sequence shown here is derived from an EMBL/GenBank/DDBJ whole genome shotgun (WGS) entry which is preliminary data.</text>
</comment>
<dbReference type="InterPro" id="IPR010920">
    <property type="entry name" value="LSM_dom_sf"/>
</dbReference>
<dbReference type="EMBL" id="LVLJ01000057">
    <property type="protein sequence ID" value="OAE35836.1"/>
    <property type="molecule type" value="Genomic_DNA"/>
</dbReference>